<feature type="transmembrane region" description="Helical" evidence="1">
    <location>
        <begin position="87"/>
        <end position="104"/>
    </location>
</feature>
<dbReference type="Proteomes" id="UP000442619">
    <property type="component" value="Unassembled WGS sequence"/>
</dbReference>
<dbReference type="RefSeq" id="WP_154514046.1">
    <property type="nucleotide sequence ID" value="NZ_VUNM01000001.1"/>
</dbReference>
<keyword evidence="1" id="KW-0812">Transmembrane</keyword>
<evidence type="ECO:0000313" key="3">
    <source>
        <dbReference type="Proteomes" id="UP000442619"/>
    </source>
</evidence>
<dbReference type="AlphaFoldDB" id="A0A844FR07"/>
<accession>A0A844FR07</accession>
<organism evidence="2 3">
    <name type="scientific">Sharpea porci</name>
    <dbReference type="NCBI Taxonomy" id="2652286"/>
    <lineage>
        <taxon>Bacteria</taxon>
        <taxon>Bacillati</taxon>
        <taxon>Bacillota</taxon>
        <taxon>Erysipelotrichia</taxon>
        <taxon>Erysipelotrichales</taxon>
        <taxon>Coprobacillaceae</taxon>
        <taxon>Sharpea</taxon>
    </lineage>
</organism>
<dbReference type="InterPro" id="IPR008407">
    <property type="entry name" value="Brnchd-chn_aa_trnsp_AzlD"/>
</dbReference>
<feature type="transmembrane region" description="Helical" evidence="1">
    <location>
        <begin position="35"/>
        <end position="56"/>
    </location>
</feature>
<evidence type="ECO:0000256" key="1">
    <source>
        <dbReference type="SAM" id="Phobius"/>
    </source>
</evidence>
<dbReference type="Pfam" id="PF05437">
    <property type="entry name" value="AzlD"/>
    <property type="match status" value="1"/>
</dbReference>
<gene>
    <name evidence="2" type="ORF">FYJ79_00570</name>
</gene>
<reference evidence="2 3" key="1">
    <citation type="submission" date="2019-08" db="EMBL/GenBank/DDBJ databases">
        <title>In-depth cultivation of the pig gut microbiome towards novel bacterial diversity and tailored functional studies.</title>
        <authorList>
            <person name="Wylensek D."/>
            <person name="Hitch T.C.A."/>
            <person name="Clavel T."/>
        </authorList>
    </citation>
    <scope>NUCLEOTIDE SEQUENCE [LARGE SCALE GENOMIC DNA]</scope>
    <source>
        <strain evidence="2 3">CA-Schmier-601-WT-3</strain>
    </source>
</reference>
<keyword evidence="1" id="KW-0472">Membrane</keyword>
<name>A0A844FR07_9FIRM</name>
<comment type="caution">
    <text evidence="2">The sequence shown here is derived from an EMBL/GenBank/DDBJ whole genome shotgun (WGS) entry which is preliminary data.</text>
</comment>
<keyword evidence="3" id="KW-1185">Reference proteome</keyword>
<proteinExistence type="predicted"/>
<protein>
    <submittedName>
        <fullName evidence="2">Branched-chain amino acid permease</fullName>
    </submittedName>
</protein>
<evidence type="ECO:0000313" key="2">
    <source>
        <dbReference type="EMBL" id="MST88104.1"/>
    </source>
</evidence>
<sequence length="105" mass="11705">MNKIIVIIVLSALLTFALRATPYLLINKLDHMPAFLEKLIADLPLVVMSVLVVYCFKDALYVSPMKSLPAFVAGLVTVISYKLRHNTMLSIVLGTLLYMGILHIM</sequence>
<dbReference type="EMBL" id="VUNM01000001">
    <property type="protein sequence ID" value="MST88104.1"/>
    <property type="molecule type" value="Genomic_DNA"/>
</dbReference>
<keyword evidence="1" id="KW-1133">Transmembrane helix</keyword>